<evidence type="ECO:0000313" key="2">
    <source>
        <dbReference type="Proteomes" id="UP000812287"/>
    </source>
</evidence>
<keyword evidence="2" id="KW-1185">Reference proteome</keyword>
<gene>
    <name evidence="1" type="ORF">BT62DRAFT_597988</name>
</gene>
<dbReference type="AlphaFoldDB" id="A0A9P7VZ60"/>
<dbReference type="GeneID" id="66103841"/>
<comment type="caution">
    <text evidence="1">The sequence shown here is derived from an EMBL/GenBank/DDBJ whole genome shotgun (WGS) entry which is preliminary data.</text>
</comment>
<organism evidence="1 2">
    <name type="scientific">Guyanagaster necrorhizus</name>
    <dbReference type="NCBI Taxonomy" id="856835"/>
    <lineage>
        <taxon>Eukaryota</taxon>
        <taxon>Fungi</taxon>
        <taxon>Dikarya</taxon>
        <taxon>Basidiomycota</taxon>
        <taxon>Agaricomycotina</taxon>
        <taxon>Agaricomycetes</taxon>
        <taxon>Agaricomycetidae</taxon>
        <taxon>Agaricales</taxon>
        <taxon>Marasmiineae</taxon>
        <taxon>Physalacriaceae</taxon>
        <taxon>Guyanagaster</taxon>
    </lineage>
</organism>
<evidence type="ECO:0000313" key="1">
    <source>
        <dbReference type="EMBL" id="KAG7449642.1"/>
    </source>
</evidence>
<reference evidence="1" key="1">
    <citation type="submission" date="2020-11" db="EMBL/GenBank/DDBJ databases">
        <title>Adaptations for nitrogen fixation in a non-lichenized fungal sporocarp promotes dispersal by wood-feeding termites.</title>
        <authorList>
            <consortium name="DOE Joint Genome Institute"/>
            <person name="Koch R.A."/>
            <person name="Yoon G."/>
            <person name="Arayal U."/>
            <person name="Lail K."/>
            <person name="Amirebrahimi M."/>
            <person name="Labutti K."/>
            <person name="Lipzen A."/>
            <person name="Riley R."/>
            <person name="Barry K."/>
            <person name="Henrissat B."/>
            <person name="Grigoriev I.V."/>
            <person name="Herr J.R."/>
            <person name="Aime M.C."/>
        </authorList>
    </citation>
    <scope>NUCLEOTIDE SEQUENCE</scope>
    <source>
        <strain evidence="1">MCA 3950</strain>
    </source>
</reference>
<proteinExistence type="predicted"/>
<dbReference type="Proteomes" id="UP000812287">
    <property type="component" value="Unassembled WGS sequence"/>
</dbReference>
<dbReference type="OrthoDB" id="3015492at2759"/>
<dbReference type="RefSeq" id="XP_043043142.1">
    <property type="nucleotide sequence ID" value="XM_043181545.1"/>
</dbReference>
<dbReference type="EMBL" id="MU250527">
    <property type="protein sequence ID" value="KAG7449642.1"/>
    <property type="molecule type" value="Genomic_DNA"/>
</dbReference>
<name>A0A9P7VZ60_9AGAR</name>
<sequence length="138" mass="15160">MVVREMADLLVSSDNLFAAGIGQCLQAFLGASNAKAQAAPIMVTFGNRTMAFGKKKMASMTGRVSIRTCCLLFDSTMTVPQNAFIYIKSRFGLLNATTPLYLHAVFPGGPDEEEKYVEVDLDAFDELVMYISKLRIMT</sequence>
<accession>A0A9P7VZ60</accession>
<protein>
    <submittedName>
        <fullName evidence="1">Uncharacterized protein</fullName>
    </submittedName>
</protein>